<evidence type="ECO:0000313" key="15">
    <source>
        <dbReference type="Proteomes" id="UP001327560"/>
    </source>
</evidence>
<dbReference type="SUPFAM" id="SSF52058">
    <property type="entry name" value="L domain-like"/>
    <property type="match status" value="2"/>
</dbReference>
<dbReference type="Gene3D" id="3.80.10.10">
    <property type="entry name" value="Ribonuclease Inhibitor"/>
    <property type="match status" value="6"/>
</dbReference>
<dbReference type="InterPro" id="IPR013210">
    <property type="entry name" value="LRR_N_plant-typ"/>
</dbReference>
<dbReference type="Pfam" id="PF13855">
    <property type="entry name" value="LRR_8"/>
    <property type="match status" value="1"/>
</dbReference>
<dbReference type="Pfam" id="PF08263">
    <property type="entry name" value="LRRNT_2"/>
    <property type="match status" value="1"/>
</dbReference>
<dbReference type="Pfam" id="PF23598">
    <property type="entry name" value="LRR_14"/>
    <property type="match status" value="1"/>
</dbReference>
<feature type="transmembrane region" description="Helical" evidence="11">
    <location>
        <begin position="1044"/>
        <end position="1067"/>
    </location>
</feature>
<evidence type="ECO:0000259" key="13">
    <source>
        <dbReference type="Pfam" id="PF23598"/>
    </source>
</evidence>
<dbReference type="InterPro" id="IPR046956">
    <property type="entry name" value="RLP23-like"/>
</dbReference>
<dbReference type="PROSITE" id="PS51450">
    <property type="entry name" value="LRR"/>
    <property type="match status" value="2"/>
</dbReference>
<dbReference type="AlphaFoldDB" id="A0AAQ3KYS4"/>
<reference evidence="14 15" key="1">
    <citation type="submission" date="2023-10" db="EMBL/GenBank/DDBJ databases">
        <title>Chromosome-scale genome assembly provides insights into flower coloration mechanisms of Canna indica.</title>
        <authorList>
            <person name="Li C."/>
        </authorList>
    </citation>
    <scope>NUCLEOTIDE SEQUENCE [LARGE SCALE GENOMIC DNA]</scope>
    <source>
        <tissue evidence="14">Flower</tissue>
    </source>
</reference>
<keyword evidence="15" id="KW-1185">Reference proteome</keyword>
<evidence type="ECO:0000256" key="5">
    <source>
        <dbReference type="ARBA" id="ARBA00022692"/>
    </source>
</evidence>
<dbReference type="Pfam" id="PF00560">
    <property type="entry name" value="LRR_1"/>
    <property type="match status" value="7"/>
</dbReference>
<protein>
    <submittedName>
        <fullName evidence="14">LRR receptor-like serine/threonine-protein kinase FLS2</fullName>
    </submittedName>
</protein>
<dbReference type="GO" id="GO:0005886">
    <property type="term" value="C:plasma membrane"/>
    <property type="evidence" value="ECO:0007669"/>
    <property type="project" value="UniProtKB-SubCell"/>
</dbReference>
<dbReference type="PANTHER" id="PTHR48063">
    <property type="entry name" value="LRR RECEPTOR-LIKE KINASE"/>
    <property type="match status" value="1"/>
</dbReference>
<keyword evidence="14" id="KW-0808">Transferase</keyword>
<sequence length="1096" mass="119850">MAAIKARKISLILWPKYVMLMTFLLFTGVISLSSSLADGGGALKTEGRCIESERRALLAIAADMYDPFDDWLSSWTAADCCTWRGVACDAATGHVTKLDLRFPYPDDVGNIDASTVNPSLRELQHLKYLDLSLNNFSFAGVPEAVVSLPQLQYLNLSSAMFAGAVPPRFGNLSGLRYLDLNGCFGDLHADDLTWLSRLPSLRYLDMSCINISKAANWLESINSIPSLEVLHLQWADPPFLPPALPPFNLSSITVFDVSGSLNINTSVLGWLSNATGLEYLELSSCGGFDIGPLQSALGALVNLQELDLSANDIGGEISAIVGNVSRRLRMLDLRWNKLTGNIARTLGSLKHLEFITLDNNQLTGQIPEMLGDFTSLRFLTFSSNQISGRIPQSVGKLRRLEYIYLSGNNITGEIPASIGNLTNLIHLFIGRNAITGPIPVTVGNLLNLQQLYLSDNNITGQLPESIGELKNLQALYLQNNFITGPIPSAVGGLQSLLRLHISSNRLSGHIPRGMGTLCNLEYLDLSDNKIAGEITDLIDGLSQCPQPLRLFSLHLSDNNLNGGVPPSLGQLKELSEVYLSSNSLVGNVTEAHFTELAILKFLDISQNNLRVVLPDDWVPPFDAFTIGMSYCHIGTLIPSWIQTQTLLQNLYLSGTGLEGRIPAWFSHFNPQGWHYLDLSSNSLSGPLPVVSSVNQSIINLSNNSFSGPILPSFAASLNASILTLSDNLISGKFPPFFCNMNFLEVLDLSNNRLSGEFPDCLRSYPTSLQSLHLNNNSLSGRLPSFLKHCKQLITLDLGENKLIGELPQWIGRSLSSLKVLRLRSNLFHGAISPQIANLSSLHVLDLANNNLHGAIPSSIGSLNAMVTVQNVMEPLIDSNAKYYSEHVLITTKGSTIEYSTVLSLVTSIDLSDNNLNGAIPQELTKLHGLHFLNLSENHLMAKIPSEIGDMSQLESLDLSMNNLTGEIPAKLATLNFLSHLNLSYNNLSGRIPTSNQLQTLNDPSIYIGNKDLCGMPLAECPREEGPARGGTQEGKNESDKLETILNITSLIIGFVVGFWGFVGTLIMKERIRIAVFQFIDRMCYRLALKFAHLKCK</sequence>
<evidence type="ECO:0000313" key="14">
    <source>
        <dbReference type="EMBL" id="WOL17523.1"/>
    </source>
</evidence>
<keyword evidence="5 11" id="KW-0812">Transmembrane</keyword>
<name>A0AAQ3KYS4_9LILI</name>
<keyword evidence="3" id="KW-1003">Cell membrane</keyword>
<evidence type="ECO:0000256" key="7">
    <source>
        <dbReference type="ARBA" id="ARBA00022737"/>
    </source>
</evidence>
<dbReference type="InterPro" id="IPR055414">
    <property type="entry name" value="LRR_R13L4/SHOC2-like"/>
</dbReference>
<feature type="domain" description="Disease resistance R13L4/SHOC-2-like LRR" evidence="13">
    <location>
        <begin position="442"/>
        <end position="641"/>
    </location>
</feature>
<keyword evidence="8 11" id="KW-1133">Transmembrane helix</keyword>
<dbReference type="InterPro" id="IPR032675">
    <property type="entry name" value="LRR_dom_sf"/>
</dbReference>
<dbReference type="SMART" id="SM00369">
    <property type="entry name" value="LRR_TYP"/>
    <property type="match status" value="13"/>
</dbReference>
<dbReference type="InterPro" id="IPR001611">
    <property type="entry name" value="Leu-rich_rpt"/>
</dbReference>
<dbReference type="EMBL" id="CP136897">
    <property type="protein sequence ID" value="WOL17523.1"/>
    <property type="molecule type" value="Genomic_DNA"/>
</dbReference>
<gene>
    <name evidence="14" type="ORF">Cni_G26316</name>
</gene>
<evidence type="ECO:0000256" key="8">
    <source>
        <dbReference type="ARBA" id="ARBA00022989"/>
    </source>
</evidence>
<evidence type="ECO:0000256" key="9">
    <source>
        <dbReference type="ARBA" id="ARBA00023136"/>
    </source>
</evidence>
<evidence type="ECO:0000259" key="12">
    <source>
        <dbReference type="Pfam" id="PF08263"/>
    </source>
</evidence>
<keyword evidence="4" id="KW-0433">Leucine-rich repeat</keyword>
<dbReference type="FunFam" id="3.80.10.10:FF:000111">
    <property type="entry name" value="LRR receptor-like serine/threonine-protein kinase ERECTA"/>
    <property type="match status" value="1"/>
</dbReference>
<keyword evidence="6" id="KW-0732">Signal</keyword>
<dbReference type="InterPro" id="IPR003591">
    <property type="entry name" value="Leu-rich_rpt_typical-subtyp"/>
</dbReference>
<dbReference type="SMART" id="SM00365">
    <property type="entry name" value="LRR_SD22"/>
    <property type="match status" value="10"/>
</dbReference>
<evidence type="ECO:0000256" key="10">
    <source>
        <dbReference type="ARBA" id="ARBA00023180"/>
    </source>
</evidence>
<evidence type="ECO:0000256" key="4">
    <source>
        <dbReference type="ARBA" id="ARBA00022614"/>
    </source>
</evidence>
<keyword evidence="9 11" id="KW-0472">Membrane</keyword>
<proteinExistence type="inferred from homology"/>
<evidence type="ECO:0000256" key="3">
    <source>
        <dbReference type="ARBA" id="ARBA00022475"/>
    </source>
</evidence>
<comment type="similarity">
    <text evidence="2">Belongs to the RLP family.</text>
</comment>
<keyword evidence="7" id="KW-0677">Repeat</keyword>
<dbReference type="SUPFAM" id="SSF52047">
    <property type="entry name" value="RNI-like"/>
    <property type="match status" value="1"/>
</dbReference>
<accession>A0AAQ3KYS4</accession>
<dbReference type="Pfam" id="PF13516">
    <property type="entry name" value="LRR_6"/>
    <property type="match status" value="2"/>
</dbReference>
<organism evidence="14 15">
    <name type="scientific">Canna indica</name>
    <name type="common">Indian-shot</name>
    <dbReference type="NCBI Taxonomy" id="4628"/>
    <lineage>
        <taxon>Eukaryota</taxon>
        <taxon>Viridiplantae</taxon>
        <taxon>Streptophyta</taxon>
        <taxon>Embryophyta</taxon>
        <taxon>Tracheophyta</taxon>
        <taxon>Spermatophyta</taxon>
        <taxon>Magnoliopsida</taxon>
        <taxon>Liliopsida</taxon>
        <taxon>Zingiberales</taxon>
        <taxon>Cannaceae</taxon>
        <taxon>Canna</taxon>
    </lineage>
</organism>
<keyword evidence="10" id="KW-0325">Glycoprotein</keyword>
<evidence type="ECO:0000256" key="2">
    <source>
        <dbReference type="ARBA" id="ARBA00009592"/>
    </source>
</evidence>
<dbReference type="PRINTS" id="PR00019">
    <property type="entry name" value="LEURICHRPT"/>
</dbReference>
<dbReference type="GO" id="GO:0016301">
    <property type="term" value="F:kinase activity"/>
    <property type="evidence" value="ECO:0007669"/>
    <property type="project" value="UniProtKB-KW"/>
</dbReference>
<keyword evidence="14" id="KW-0675">Receptor</keyword>
<keyword evidence="14" id="KW-0418">Kinase</keyword>
<evidence type="ECO:0000256" key="11">
    <source>
        <dbReference type="SAM" id="Phobius"/>
    </source>
</evidence>
<dbReference type="PANTHER" id="PTHR48063:SF112">
    <property type="entry name" value="RECEPTOR LIKE PROTEIN 30-LIKE"/>
    <property type="match status" value="1"/>
</dbReference>
<evidence type="ECO:0000256" key="6">
    <source>
        <dbReference type="ARBA" id="ARBA00022729"/>
    </source>
</evidence>
<feature type="domain" description="Leucine-rich repeat-containing N-terminal plant-type" evidence="12">
    <location>
        <begin position="51"/>
        <end position="89"/>
    </location>
</feature>
<comment type="subcellular location">
    <subcellularLocation>
        <location evidence="1">Cell membrane</location>
        <topology evidence="1">Single-pass type I membrane protein</topology>
    </subcellularLocation>
</comment>
<evidence type="ECO:0000256" key="1">
    <source>
        <dbReference type="ARBA" id="ARBA00004251"/>
    </source>
</evidence>
<dbReference type="Proteomes" id="UP001327560">
    <property type="component" value="Chromosome 8"/>
</dbReference>
<dbReference type="FunFam" id="3.80.10.10:FF:000095">
    <property type="entry name" value="LRR receptor-like serine/threonine-protein kinase GSO1"/>
    <property type="match status" value="2"/>
</dbReference>